<dbReference type="KEGG" id="gbr:Gbro_3634"/>
<accession>D0LFC7</accession>
<gene>
    <name evidence="1" type="ordered locus">Gbro_3634</name>
</gene>
<reference evidence="1 2" key="2">
    <citation type="journal article" date="2010" name="Stand. Genomic Sci.">
        <title>Complete genome sequence of Gordonia bronchialis type strain (3410).</title>
        <authorList>
            <person name="Ivanova N."/>
            <person name="Sikorski J."/>
            <person name="Jando M."/>
            <person name="Lapidus A."/>
            <person name="Nolan M."/>
            <person name="Lucas S."/>
            <person name="Del Rio T.G."/>
            <person name="Tice H."/>
            <person name="Copeland A."/>
            <person name="Cheng J.F."/>
            <person name="Chen F."/>
            <person name="Bruce D."/>
            <person name="Goodwin L."/>
            <person name="Pitluck S."/>
            <person name="Mavromatis K."/>
            <person name="Ovchinnikova G."/>
            <person name="Pati A."/>
            <person name="Chen A."/>
            <person name="Palaniappan K."/>
            <person name="Land M."/>
            <person name="Hauser L."/>
            <person name="Chang Y.J."/>
            <person name="Jeffries C.D."/>
            <person name="Chain P."/>
            <person name="Saunders E."/>
            <person name="Han C."/>
            <person name="Detter J.C."/>
            <person name="Brettin T."/>
            <person name="Rohde M."/>
            <person name="Goker M."/>
            <person name="Bristow J."/>
            <person name="Eisen J.A."/>
            <person name="Markowitz V."/>
            <person name="Hugenholtz P."/>
            <person name="Klenk H.P."/>
            <person name="Kyrpides N.C."/>
        </authorList>
    </citation>
    <scope>NUCLEOTIDE SEQUENCE [LARGE SCALE GENOMIC DNA]</scope>
    <source>
        <strain evidence="2">ATCC 25592 / DSM 43247 / BCRC 13721 / JCM 3198 / KCTC 3076 / NBRC 16047 / NCTC 10667</strain>
    </source>
</reference>
<dbReference type="AlphaFoldDB" id="D0LFC7"/>
<protein>
    <recommendedName>
        <fullName evidence="3">Mycothiol-dependent maleylpyruvate isomerase metal-binding domain-containing protein</fullName>
    </recommendedName>
</protein>
<evidence type="ECO:0008006" key="3">
    <source>
        <dbReference type="Google" id="ProtNLM"/>
    </source>
</evidence>
<dbReference type="eggNOG" id="ENOG5030Y8E">
    <property type="taxonomic scope" value="Bacteria"/>
</dbReference>
<organism evidence="1 2">
    <name type="scientific">Gordonia bronchialis (strain ATCC 25592 / DSM 43247 / BCRC 13721 / JCM 3198 / KCTC 3076 / NBRC 16047 / NCTC 10667)</name>
    <name type="common">Rhodococcus bronchialis</name>
    <dbReference type="NCBI Taxonomy" id="526226"/>
    <lineage>
        <taxon>Bacteria</taxon>
        <taxon>Bacillati</taxon>
        <taxon>Actinomycetota</taxon>
        <taxon>Actinomycetes</taxon>
        <taxon>Mycobacteriales</taxon>
        <taxon>Gordoniaceae</taxon>
        <taxon>Gordonia</taxon>
    </lineage>
</organism>
<evidence type="ECO:0000313" key="2">
    <source>
        <dbReference type="Proteomes" id="UP000001219"/>
    </source>
</evidence>
<dbReference type="SUPFAM" id="SSF55718">
    <property type="entry name" value="SCP-like"/>
    <property type="match status" value="1"/>
</dbReference>
<dbReference type="RefSeq" id="WP_012835333.1">
    <property type="nucleotide sequence ID" value="NC_013441.1"/>
</dbReference>
<sequence>MLETVITMMSDDRLAGPAADGTPRVEVIGRLADDGFALTRAIQSAMGTTEVGQSDGGQPNTGDVRVRFRAALDAFCAAARDLETMDADTSIEYRAMTLRPAEVVPQRIAEVVLAHDNLDSVWTIEEADPDSVLDALEAMIRRIDQHDDIPPLTLATLEGEVWQLNGGGSRVHGTREALAQWLARGVEDHLQIDGEVPTLPQWA</sequence>
<name>D0LFC7_GORB4</name>
<dbReference type="OrthoDB" id="5118203at2"/>
<dbReference type="InterPro" id="IPR036527">
    <property type="entry name" value="SCP2_sterol-bd_dom_sf"/>
</dbReference>
<keyword evidence="2" id="KW-1185">Reference proteome</keyword>
<dbReference type="EMBL" id="CP001802">
    <property type="protein sequence ID" value="ACY22822.1"/>
    <property type="molecule type" value="Genomic_DNA"/>
</dbReference>
<dbReference type="Proteomes" id="UP000001219">
    <property type="component" value="Chromosome"/>
</dbReference>
<dbReference type="STRING" id="526226.Gbro_3634"/>
<proteinExistence type="predicted"/>
<evidence type="ECO:0000313" key="1">
    <source>
        <dbReference type="EMBL" id="ACY22822.1"/>
    </source>
</evidence>
<dbReference type="HOGENOM" id="CLU_077935_0_0_11"/>
<reference evidence="2" key="1">
    <citation type="submission" date="2009-10" db="EMBL/GenBank/DDBJ databases">
        <title>The complete chromosome of Gordonia bronchialis DSM 43247.</title>
        <authorList>
            <consortium name="US DOE Joint Genome Institute (JGI-PGF)"/>
            <person name="Lucas S."/>
            <person name="Copeland A."/>
            <person name="Lapidus A."/>
            <person name="Glavina del Rio T."/>
            <person name="Dalin E."/>
            <person name="Tice H."/>
            <person name="Bruce D."/>
            <person name="Goodwin L."/>
            <person name="Pitluck S."/>
            <person name="Kyrpides N."/>
            <person name="Mavromatis K."/>
            <person name="Ivanova N."/>
            <person name="Ovchinnikova G."/>
            <person name="Saunders E."/>
            <person name="Brettin T."/>
            <person name="Detter J.C."/>
            <person name="Han C."/>
            <person name="Larimer F."/>
            <person name="Land M."/>
            <person name="Hauser L."/>
            <person name="Markowitz V."/>
            <person name="Cheng J.-F."/>
            <person name="Hugenholtz P."/>
            <person name="Woyke T."/>
            <person name="Wu D."/>
            <person name="Jando M."/>
            <person name="Schneider S."/>
            <person name="Goeker M."/>
            <person name="Klenk H.-P."/>
            <person name="Eisen J.A."/>
        </authorList>
    </citation>
    <scope>NUCLEOTIDE SEQUENCE [LARGE SCALE GENOMIC DNA]</scope>
    <source>
        <strain evidence="2">ATCC 25592 / DSM 43247 / BCRC 13721 / JCM 3198 / KCTC 3076 / NBRC 16047 / NCTC 10667</strain>
    </source>
</reference>